<evidence type="ECO:0000256" key="2">
    <source>
        <dbReference type="ARBA" id="ARBA00005862"/>
    </source>
</evidence>
<dbReference type="InterPro" id="IPR005101">
    <property type="entry name" value="Cryptochr/Photolyase_FAD-bd"/>
</dbReference>
<dbReference type="EC" id="4.1.99.3" evidence="3"/>
<evidence type="ECO:0000256" key="13">
    <source>
        <dbReference type="PIRSR" id="PIRSR602081-2"/>
    </source>
</evidence>
<dbReference type="GO" id="GO:0000719">
    <property type="term" value="P:photoreactive repair"/>
    <property type="evidence" value="ECO:0007669"/>
    <property type="project" value="UniProtKB-ARBA"/>
</dbReference>
<accession>A0AAE4TPC4</accession>
<dbReference type="InterPro" id="IPR014729">
    <property type="entry name" value="Rossmann-like_a/b/a_fold"/>
</dbReference>
<comment type="caution">
    <text evidence="16">The sequence shown here is derived from an EMBL/GenBank/DDBJ whole genome shotgun (WGS) entry which is preliminary data.</text>
</comment>
<evidence type="ECO:0000256" key="14">
    <source>
        <dbReference type="RuleBase" id="RU004182"/>
    </source>
</evidence>
<dbReference type="GO" id="GO:0003904">
    <property type="term" value="F:deoxyribodipyrimidine photo-lyase activity"/>
    <property type="evidence" value="ECO:0007669"/>
    <property type="project" value="UniProtKB-EC"/>
</dbReference>
<dbReference type="RefSeq" id="WP_037428817.1">
    <property type="nucleotide sequence ID" value="NZ_AP026732.1"/>
</dbReference>
<dbReference type="PANTHER" id="PTHR11455:SF9">
    <property type="entry name" value="CRYPTOCHROME CIRCADIAN CLOCK 5 ISOFORM X1"/>
    <property type="match status" value="1"/>
</dbReference>
<evidence type="ECO:0000256" key="9">
    <source>
        <dbReference type="ARBA" id="ARBA00033999"/>
    </source>
</evidence>
<dbReference type="SUPFAM" id="SSF52425">
    <property type="entry name" value="Cryptochrome/photolyase, N-terminal domain"/>
    <property type="match status" value="1"/>
</dbReference>
<comment type="similarity">
    <text evidence="2">Belongs to the DNA photolyase class-1 family.</text>
</comment>
<feature type="site" description="Electron transfer via tryptophanyl radical" evidence="13">
    <location>
        <position position="417"/>
    </location>
</feature>
<keyword evidence="5 12" id="KW-0285">Flavoprotein</keyword>
<evidence type="ECO:0000256" key="4">
    <source>
        <dbReference type="ARBA" id="ARBA00014046"/>
    </source>
</evidence>
<feature type="domain" description="Photolyase/cryptochrome alpha/beta" evidence="15">
    <location>
        <begin position="10"/>
        <end position="144"/>
    </location>
</feature>
<feature type="site" description="Electron transfer via tryptophanyl radical" evidence="13">
    <location>
        <position position="394"/>
    </location>
</feature>
<sequence>MSINQCGLEKQALMWFRQDLRLTDNQAFTAACDWVRQHHATKLKAIYIATPSQWRRHDIAPIQLDFIQRHVNLLAQGLASLGVEFELIQLDSFKDIPAFLTGYCEEHTIGRVFAGREPEINEQKRDQACIEAGIPLVLSDEHCLLPPGTVLNLSGDMYRVFTPFSRKWREVAAKQAILPLGVPAPLGPILSEPKPLFFKNIGFADSPTNKGTTPSETGLNQTISTPLISSEQWAAGEGQAKRLLNQFIQQKVQDYKQDRDFPAIDGTSVISPYLAIGVLSPRQCVAALLQRFPEVMVDDTSPGRTWLNELIWREFYRHLLVAFPDLSKGHNFNRQADHVPWRNNRDEFLAWCEGKTGYPIVDAAMRQLNQTGWMHNRLRMVVASFLTKHLLIDWRWGERYFRQHLIDGDLAANNGGWQWSAGCGCDAQPYFRIFNPMSQSEKFDPDGRFIRKYLPELASWGVKRLHQPNQQKMPSLFEAPLFASQADYPYAIVEHNAARARALTVLGVLKKA</sequence>
<dbReference type="PRINTS" id="PR00147">
    <property type="entry name" value="DNAPHOTLYASE"/>
</dbReference>
<gene>
    <name evidence="16" type="primary">phrB</name>
    <name evidence="16" type="ORF">QM089_13035</name>
</gene>
<dbReference type="GO" id="GO:0009416">
    <property type="term" value="P:response to light stimulus"/>
    <property type="evidence" value="ECO:0007669"/>
    <property type="project" value="TreeGrafter"/>
</dbReference>
<evidence type="ECO:0000256" key="6">
    <source>
        <dbReference type="ARBA" id="ARBA00022827"/>
    </source>
</evidence>
<feature type="binding site" evidence="12">
    <location>
        <begin position="267"/>
        <end position="271"/>
    </location>
    <ligand>
        <name>FAD</name>
        <dbReference type="ChEBI" id="CHEBI:57692"/>
    </ligand>
</feature>
<dbReference type="InterPro" id="IPR002081">
    <property type="entry name" value="Cryptochrome/DNA_photolyase_1"/>
</dbReference>
<dbReference type="InterPro" id="IPR036134">
    <property type="entry name" value="Crypto/Photolyase_FAD-like_sf"/>
</dbReference>
<dbReference type="AlphaFoldDB" id="A0AAE4TPC4"/>
<evidence type="ECO:0000256" key="11">
    <source>
        <dbReference type="ARBA" id="ARBA00083107"/>
    </source>
</evidence>
<feature type="binding site" evidence="12">
    <location>
        <position position="306"/>
    </location>
    <ligand>
        <name>FAD</name>
        <dbReference type="ChEBI" id="CHEBI:57692"/>
    </ligand>
</feature>
<dbReference type="NCBIfam" id="NF007955">
    <property type="entry name" value="PRK10674.1"/>
    <property type="match status" value="1"/>
</dbReference>
<dbReference type="GO" id="GO:0071949">
    <property type="term" value="F:FAD binding"/>
    <property type="evidence" value="ECO:0007669"/>
    <property type="project" value="TreeGrafter"/>
</dbReference>
<evidence type="ECO:0000313" key="17">
    <source>
        <dbReference type="Proteomes" id="UP001187859"/>
    </source>
</evidence>
<dbReference type="GO" id="GO:0003677">
    <property type="term" value="F:DNA binding"/>
    <property type="evidence" value="ECO:0007669"/>
    <property type="project" value="TreeGrafter"/>
</dbReference>
<dbReference type="PANTHER" id="PTHR11455">
    <property type="entry name" value="CRYPTOCHROME"/>
    <property type="match status" value="1"/>
</dbReference>
<evidence type="ECO:0000313" key="16">
    <source>
        <dbReference type="EMBL" id="MDV5391149.1"/>
    </source>
</evidence>
<evidence type="ECO:0000256" key="1">
    <source>
        <dbReference type="ARBA" id="ARBA00001932"/>
    </source>
</evidence>
<dbReference type="InterPro" id="IPR018394">
    <property type="entry name" value="DNA_photolyase_1_CS_C"/>
</dbReference>
<dbReference type="InterPro" id="IPR006050">
    <property type="entry name" value="DNA_photolyase_N"/>
</dbReference>
<comment type="function">
    <text evidence="10">Involved in repair of UV radiation-induced DNA damage. Catalyzes the light-dependent monomerization (300-600 nm) of cyclobutyl pyrimidine dimers (in cis-syn configuration), which are formed between adjacent bases on the same DNA strand upon exposure to ultraviolet radiation.</text>
</comment>
<dbReference type="PROSITE" id="PS00691">
    <property type="entry name" value="DNA_PHOTOLYASES_1_2"/>
    <property type="match status" value="1"/>
</dbReference>
<dbReference type="Gene3D" id="1.10.579.10">
    <property type="entry name" value="DNA Cyclobutane Dipyrimidine Photolyase, subunit A, domain 3"/>
    <property type="match status" value="1"/>
</dbReference>
<evidence type="ECO:0000256" key="12">
    <source>
        <dbReference type="PIRSR" id="PIRSR602081-1"/>
    </source>
</evidence>
<evidence type="ECO:0000256" key="7">
    <source>
        <dbReference type="ARBA" id="ARBA00022991"/>
    </source>
</evidence>
<name>A0AAE4TPC4_9GAMM</name>
<evidence type="ECO:0000256" key="10">
    <source>
        <dbReference type="ARBA" id="ARBA00059220"/>
    </source>
</evidence>
<feature type="binding site" evidence="12">
    <location>
        <begin position="309"/>
        <end position="316"/>
    </location>
    <ligand>
        <name>FAD</name>
        <dbReference type="ChEBI" id="CHEBI:57692"/>
    </ligand>
</feature>
<protein>
    <recommendedName>
        <fullName evidence="4">Deoxyribodipyrimidine photo-lyase</fullName>
        <ecNumber evidence="3">4.1.99.3</ecNumber>
    </recommendedName>
    <alternativeName>
        <fullName evidence="8">DNA photolyase</fullName>
    </alternativeName>
    <alternativeName>
        <fullName evidence="11">Photoreactivating enzyme</fullName>
    </alternativeName>
</protein>
<dbReference type="EMBL" id="JASGOQ010000001">
    <property type="protein sequence ID" value="MDV5391149.1"/>
    <property type="molecule type" value="Genomic_DNA"/>
</dbReference>
<evidence type="ECO:0000259" key="15">
    <source>
        <dbReference type="PROSITE" id="PS51645"/>
    </source>
</evidence>
<keyword evidence="7 14" id="KW-0157">Chromophore</keyword>
<comment type="catalytic activity">
    <reaction evidence="9">
        <text>cyclobutadipyrimidine (in DNA) = 2 pyrimidine residues (in DNA).</text>
        <dbReference type="EC" id="4.1.99.3"/>
    </reaction>
</comment>
<keyword evidence="16" id="KW-0456">Lyase</keyword>
<comment type="cofactor">
    <cofactor evidence="12">
        <name>FAD</name>
        <dbReference type="ChEBI" id="CHEBI:57692"/>
    </cofactor>
    <text evidence="12">Binds 1 FAD per subunit.</text>
</comment>
<feature type="binding site" evidence="12">
    <location>
        <begin position="407"/>
        <end position="409"/>
    </location>
    <ligand>
        <name>FAD</name>
        <dbReference type="ChEBI" id="CHEBI:57692"/>
    </ligand>
</feature>
<dbReference type="Pfam" id="PF00875">
    <property type="entry name" value="DNA_photolyase"/>
    <property type="match status" value="1"/>
</dbReference>
<comment type="similarity">
    <text evidence="14">Belongs to the DNA photolyase family.</text>
</comment>
<dbReference type="Gene3D" id="1.25.40.80">
    <property type="match status" value="1"/>
</dbReference>
<dbReference type="Proteomes" id="UP001187859">
    <property type="component" value="Unassembled WGS sequence"/>
</dbReference>
<dbReference type="FunFam" id="1.10.579.10:FF:000003">
    <property type="entry name" value="Deoxyribodipyrimidine photo-lyase"/>
    <property type="match status" value="1"/>
</dbReference>
<evidence type="ECO:0000256" key="3">
    <source>
        <dbReference type="ARBA" id="ARBA00013149"/>
    </source>
</evidence>
<dbReference type="PROSITE" id="PS00394">
    <property type="entry name" value="DNA_PHOTOLYASES_1_1"/>
    <property type="match status" value="1"/>
</dbReference>
<reference evidence="16" key="1">
    <citation type="submission" date="2023-05" db="EMBL/GenBank/DDBJ databases">
        <title>Colonisation of extended spectrum b-lactamase- and carbapenemase-producing bacteria on hospital surfaces from low- and middle-income countries.</title>
        <authorList>
            <person name="Nieto-Rosado M."/>
            <person name="Sands K."/>
            <person name="Iregbu K."/>
            <person name="Zahra R."/>
            <person name="Mazarati J.B."/>
            <person name="Mehtar S."/>
            <person name="Barnards-Group B."/>
            <person name="Walsh T.R."/>
        </authorList>
    </citation>
    <scope>NUCLEOTIDE SEQUENCE</scope>
    <source>
        <strain evidence="16">PP-E493</strain>
    </source>
</reference>
<feature type="site" description="Electron transfer via tryptophanyl radical" evidence="13">
    <location>
        <position position="341"/>
    </location>
</feature>
<dbReference type="PROSITE" id="PS51645">
    <property type="entry name" value="PHR_CRY_ALPHA_BETA"/>
    <property type="match status" value="1"/>
</dbReference>
<proteinExistence type="inferred from homology"/>
<evidence type="ECO:0000256" key="5">
    <source>
        <dbReference type="ARBA" id="ARBA00022630"/>
    </source>
</evidence>
<dbReference type="Pfam" id="PF03441">
    <property type="entry name" value="FAD_binding_7"/>
    <property type="match status" value="1"/>
</dbReference>
<organism evidence="16 17">
    <name type="scientific">Shewanella xiamenensis</name>
    <dbReference type="NCBI Taxonomy" id="332186"/>
    <lineage>
        <taxon>Bacteria</taxon>
        <taxon>Pseudomonadati</taxon>
        <taxon>Pseudomonadota</taxon>
        <taxon>Gammaproteobacteria</taxon>
        <taxon>Alteromonadales</taxon>
        <taxon>Shewanellaceae</taxon>
        <taxon>Shewanella</taxon>
    </lineage>
</organism>
<evidence type="ECO:0000256" key="8">
    <source>
        <dbReference type="ARBA" id="ARBA00031671"/>
    </source>
</evidence>
<dbReference type="InterPro" id="IPR036155">
    <property type="entry name" value="Crypto/Photolyase_N_sf"/>
</dbReference>
<comment type="cofactor">
    <cofactor evidence="1">
        <name>(6R)-5,10-methylene-5,6,7,8-tetrahydrofolate</name>
        <dbReference type="ChEBI" id="CHEBI:15636"/>
    </cofactor>
</comment>
<keyword evidence="6 12" id="KW-0274">FAD</keyword>
<dbReference type="SUPFAM" id="SSF48173">
    <property type="entry name" value="Cryptochrome/photolyase FAD-binding domain"/>
    <property type="match status" value="1"/>
</dbReference>
<dbReference type="Gene3D" id="3.40.50.620">
    <property type="entry name" value="HUPs"/>
    <property type="match status" value="1"/>
</dbReference>
<feature type="binding site" evidence="12">
    <location>
        <position position="255"/>
    </location>
    <ligand>
        <name>FAD</name>
        <dbReference type="ChEBI" id="CHEBI:57692"/>
    </ligand>
</feature>